<protein>
    <submittedName>
        <fullName evidence="1">Uncharacterized protein</fullName>
    </submittedName>
</protein>
<sequence>MKKWIIPLFILGTMFSVLFIQNQFSVEATIKKDELRVHRYYTLLQEEKWKEALELVHVDSKDASIDKKVEALQTSPASFTRYAIQQVEHLDGAHYYFIVHVTKEEDGIQNIYEDRVFVDEKTKKLSITSTDPNIALRSGEM</sequence>
<name>A0A8J7GIK7_9BACL</name>
<proteinExistence type="predicted"/>
<organism evidence="1 2">
    <name type="scientific">Savagea serpentis</name>
    <dbReference type="NCBI Taxonomy" id="2785297"/>
    <lineage>
        <taxon>Bacteria</taxon>
        <taxon>Bacillati</taxon>
        <taxon>Bacillota</taxon>
        <taxon>Bacilli</taxon>
        <taxon>Bacillales</taxon>
        <taxon>Caryophanaceae</taxon>
        <taxon>Savagea</taxon>
    </lineage>
</organism>
<evidence type="ECO:0000313" key="1">
    <source>
        <dbReference type="EMBL" id="MBF4500495.1"/>
    </source>
</evidence>
<reference evidence="1" key="1">
    <citation type="submission" date="2020-11" db="EMBL/GenBank/DDBJ databases">
        <title>Multidrug resistant novel bacterium Savagea serpentis sp. nov., isolated from the scats of a vine snake (Ahaetulla nasuta).</title>
        <authorList>
            <person name="Venkata Ramana V."/>
            <person name="Vikas Patil S."/>
            <person name="Yogita Lugani V."/>
        </authorList>
    </citation>
    <scope>NUCLEOTIDE SEQUENCE</scope>
    <source>
        <strain evidence="1">SN6</strain>
    </source>
</reference>
<dbReference type="RefSeq" id="WP_194561931.1">
    <property type="nucleotide sequence ID" value="NZ_JADKPV010000001.1"/>
</dbReference>
<dbReference type="Proteomes" id="UP000622653">
    <property type="component" value="Unassembled WGS sequence"/>
</dbReference>
<accession>A0A8J7GIK7</accession>
<evidence type="ECO:0000313" key="2">
    <source>
        <dbReference type="Proteomes" id="UP000622653"/>
    </source>
</evidence>
<comment type="caution">
    <text evidence="1">The sequence shown here is derived from an EMBL/GenBank/DDBJ whole genome shotgun (WGS) entry which is preliminary data.</text>
</comment>
<keyword evidence="2" id="KW-1185">Reference proteome</keyword>
<gene>
    <name evidence="1" type="ORF">IRY55_03880</name>
</gene>
<dbReference type="AlphaFoldDB" id="A0A8J7GIK7"/>
<dbReference type="EMBL" id="JADKPV010000001">
    <property type="protein sequence ID" value="MBF4500495.1"/>
    <property type="molecule type" value="Genomic_DNA"/>
</dbReference>